<dbReference type="RefSeq" id="WP_146571454.1">
    <property type="nucleotide sequence ID" value="NZ_SJPH01000001.1"/>
</dbReference>
<dbReference type="Pfam" id="PF13514">
    <property type="entry name" value="AAA_27"/>
    <property type="match status" value="1"/>
</dbReference>
<dbReference type="InterPro" id="IPR038734">
    <property type="entry name" value="YhaN_AAA"/>
</dbReference>
<protein>
    <recommendedName>
        <fullName evidence="3">YhaN AAA domain-containing protein</fullName>
    </recommendedName>
</protein>
<dbReference type="AlphaFoldDB" id="A0A5C5WFV9"/>
<keyword evidence="5" id="KW-1185">Reference proteome</keyword>
<organism evidence="4 5">
    <name type="scientific">Botrimarina hoheduenensis</name>
    <dbReference type="NCBI Taxonomy" id="2528000"/>
    <lineage>
        <taxon>Bacteria</taxon>
        <taxon>Pseudomonadati</taxon>
        <taxon>Planctomycetota</taxon>
        <taxon>Planctomycetia</taxon>
        <taxon>Pirellulales</taxon>
        <taxon>Lacipirellulaceae</taxon>
        <taxon>Botrimarina</taxon>
    </lineage>
</organism>
<feature type="coiled-coil region" evidence="1">
    <location>
        <begin position="728"/>
        <end position="762"/>
    </location>
</feature>
<dbReference type="PANTHER" id="PTHR41259">
    <property type="entry name" value="DOUBLE-STRAND BREAK REPAIR RAD50 ATPASE, PUTATIVE-RELATED"/>
    <property type="match status" value="1"/>
</dbReference>
<reference evidence="4 5" key="1">
    <citation type="submission" date="2019-02" db="EMBL/GenBank/DDBJ databases">
        <title>Deep-cultivation of Planctomycetes and their phenomic and genomic characterization uncovers novel biology.</title>
        <authorList>
            <person name="Wiegand S."/>
            <person name="Jogler M."/>
            <person name="Boedeker C."/>
            <person name="Pinto D."/>
            <person name="Vollmers J."/>
            <person name="Rivas-Marin E."/>
            <person name="Kohn T."/>
            <person name="Peeters S.H."/>
            <person name="Heuer A."/>
            <person name="Rast P."/>
            <person name="Oberbeckmann S."/>
            <person name="Bunk B."/>
            <person name="Jeske O."/>
            <person name="Meyerdierks A."/>
            <person name="Storesund J.E."/>
            <person name="Kallscheuer N."/>
            <person name="Luecker S."/>
            <person name="Lage O.M."/>
            <person name="Pohl T."/>
            <person name="Merkel B.J."/>
            <person name="Hornburger P."/>
            <person name="Mueller R.-W."/>
            <person name="Bruemmer F."/>
            <person name="Labrenz M."/>
            <person name="Spormann A.M."/>
            <person name="Op Den Camp H."/>
            <person name="Overmann J."/>
            <person name="Amann R."/>
            <person name="Jetten M.S.M."/>
            <person name="Mascher T."/>
            <person name="Medema M.H."/>
            <person name="Devos D.P."/>
            <person name="Kaster A.-K."/>
            <person name="Ovreas L."/>
            <person name="Rohde M."/>
            <person name="Galperin M.Y."/>
            <person name="Jogler C."/>
        </authorList>
    </citation>
    <scope>NUCLEOTIDE SEQUENCE [LARGE SCALE GENOMIC DNA]</scope>
    <source>
        <strain evidence="4 5">Pla111</strain>
    </source>
</reference>
<dbReference type="EMBL" id="SJPH01000001">
    <property type="protein sequence ID" value="TWT48979.1"/>
    <property type="molecule type" value="Genomic_DNA"/>
</dbReference>
<keyword evidence="1" id="KW-0175">Coiled coil</keyword>
<comment type="caution">
    <text evidence="4">The sequence shown here is derived from an EMBL/GenBank/DDBJ whole genome shotgun (WGS) entry which is preliminary data.</text>
</comment>
<proteinExistence type="predicted"/>
<dbReference type="InterPro" id="IPR027417">
    <property type="entry name" value="P-loop_NTPase"/>
</dbReference>
<evidence type="ECO:0000256" key="1">
    <source>
        <dbReference type="SAM" id="Coils"/>
    </source>
</evidence>
<gene>
    <name evidence="4" type="ORF">Pla111_07570</name>
</gene>
<name>A0A5C5WFV9_9BACT</name>
<evidence type="ECO:0000256" key="2">
    <source>
        <dbReference type="SAM" id="MobiDB-lite"/>
    </source>
</evidence>
<dbReference type="OrthoDB" id="9764467at2"/>
<evidence type="ECO:0000313" key="5">
    <source>
        <dbReference type="Proteomes" id="UP000318995"/>
    </source>
</evidence>
<feature type="region of interest" description="Disordered" evidence="2">
    <location>
        <begin position="849"/>
        <end position="879"/>
    </location>
</feature>
<feature type="compositionally biased region" description="Basic and acidic residues" evidence="2">
    <location>
        <begin position="859"/>
        <end position="878"/>
    </location>
</feature>
<dbReference type="Proteomes" id="UP000318995">
    <property type="component" value="Unassembled WGS sequence"/>
</dbReference>
<dbReference type="SUPFAM" id="SSF52540">
    <property type="entry name" value="P-loop containing nucleoside triphosphate hydrolases"/>
    <property type="match status" value="1"/>
</dbReference>
<dbReference type="Gene3D" id="3.40.50.300">
    <property type="entry name" value="P-loop containing nucleotide triphosphate hydrolases"/>
    <property type="match status" value="2"/>
</dbReference>
<evidence type="ECO:0000313" key="4">
    <source>
        <dbReference type="EMBL" id="TWT48979.1"/>
    </source>
</evidence>
<dbReference type="PANTHER" id="PTHR41259:SF1">
    <property type="entry name" value="DOUBLE-STRAND BREAK REPAIR RAD50 ATPASE, PUTATIVE-RELATED"/>
    <property type="match status" value="1"/>
</dbReference>
<accession>A0A5C5WFV9</accession>
<evidence type="ECO:0000259" key="3">
    <source>
        <dbReference type="Pfam" id="PF13514"/>
    </source>
</evidence>
<sequence length="1171" mass="128939">MRLKELRLIACGPFTGGALELQPGLNLLYGPNEAGKSSALRAVRALLFGFEERTSDNFVHSHPQLRVGGVLVDGQGRRLECVRRKGRRATLRDGDDDRPIDEGELRSMLGGVNEEFFTSVFGIDHQRLREGGEEVVRGEGRVAELLFSAGGVAHLREKQESLQNAAKDLFKPTGRNPRVNAALAEAKSLGDQVRELQHSPERWARHDAERRRLGEKETELKQRLVEVEAARSRLERIRDAKELIGGWKDRRAQLAQLSDVVVLADDAEQRFREENERRTIAAAAKADADKRISELASALEKLDIPKELLSEETRIDALYRRLGSHEKATEDRGVLAGQQRAARRAAKRAVEKLGWDLSVDDAKGRRVSDEKKARVRALSSRHGEVTQGKSRQELSLRRAEGKLAEVKQALAAAENPADPVALRAAVASAVALLEVEVGLAGRREEAERLRRGAEEALTRLPHFSGSLEGARRLEVPEEETVDEFDQSRRDLASSAGALAEQGEANQTERDGVAEKLRALELQESVPTEGELTAARTTRDRGLRLAVQALAGAKPDAEASEAFVGEVGEGEDLATALEPSVRRADDVSDRLRREASRVAEKSQLLARLRSLDAKGEQLEAKLASVKERRGDWDGDWESRWKASGVTPLSPPEMRGWLRSLKELIGLSDGLATATSQLEGDERRVDAAVRELRGALGRQGVEVSGDVTLARLVEATQSRVGEATEKRHRYAELESDSARAADEVEQARQELQTADEALRRWRKDWADALAPLSLDGDAAPEQAEAVLANLDELFRHLDDADGFGTRIWGIDKTATEFVEAAKEMARQAAPDLLELGAEELVTTLNRRLHAAKQTRQQADSLAERLQRERESAAEAEREVGESTAALEAMVAEAGCEGLESLRPAIEASRQKKRLETDVAERERELTPLCGGKPLAEFVAEVEREDADRLPTQVQELGEEIAELRDDLEATIAARQREASELAKYDGSAAAADKAEERLAILARVEADVREYVVAIAAERLLQRAVERYQERSQGPVLAGASEYFRLLTRDSFESLKTDYDESGREVLVGVRSDGGVLSVAGMSEGTRDQLYLALRLGTLDHWFESHEPIPFIVDDVLLTFDDDRATAALRALVSLATRAQVLLFTHHEHIVSIVRDSEFAGAVSITPMPGASG</sequence>
<feature type="domain" description="YhaN AAA" evidence="3">
    <location>
        <begin position="1"/>
        <end position="203"/>
    </location>
</feature>
<feature type="coiled-coil region" evidence="1">
    <location>
        <begin position="600"/>
        <end position="627"/>
    </location>
</feature>